<dbReference type="RefSeq" id="WP_161033372.1">
    <property type="nucleotide sequence ID" value="NZ_WWCL01000001.1"/>
</dbReference>
<evidence type="ECO:0000256" key="12">
    <source>
        <dbReference type="PROSITE-ProRule" id="PRU01360"/>
    </source>
</evidence>
<feature type="domain" description="TonB-dependent receptor-like beta-barrel" evidence="17">
    <location>
        <begin position="288"/>
        <end position="758"/>
    </location>
</feature>
<evidence type="ECO:0000256" key="10">
    <source>
        <dbReference type="ARBA" id="ARBA00023136"/>
    </source>
</evidence>
<feature type="signal peptide" evidence="16">
    <location>
        <begin position="1"/>
        <end position="34"/>
    </location>
</feature>
<reference evidence="19" key="1">
    <citation type="submission" date="2019-12" db="EMBL/GenBank/DDBJ databases">
        <title>Novel species isolated from a subtropical stream in China.</title>
        <authorList>
            <person name="Lu H."/>
        </authorList>
    </citation>
    <scope>NUCLEOTIDE SEQUENCE [LARGE SCALE GENOMIC DNA]</scope>
    <source>
        <strain evidence="19">FT93W</strain>
    </source>
</reference>
<feature type="chain" id="PRO_5032872509" evidence="16">
    <location>
        <begin position="35"/>
        <end position="795"/>
    </location>
</feature>
<evidence type="ECO:0000259" key="17">
    <source>
        <dbReference type="Pfam" id="PF00593"/>
    </source>
</evidence>
<dbReference type="InterPro" id="IPR010917">
    <property type="entry name" value="TonB_rcpt_CS"/>
</dbReference>
<evidence type="ECO:0000256" key="6">
    <source>
        <dbReference type="ARBA" id="ARBA00022729"/>
    </source>
</evidence>
<feature type="region of interest" description="Disordered" evidence="15">
    <location>
        <begin position="282"/>
        <end position="302"/>
    </location>
</feature>
<evidence type="ECO:0000256" key="14">
    <source>
        <dbReference type="RuleBase" id="RU003357"/>
    </source>
</evidence>
<dbReference type="Gene3D" id="2.40.170.20">
    <property type="entry name" value="TonB-dependent receptor, beta-barrel domain"/>
    <property type="match status" value="1"/>
</dbReference>
<dbReference type="InterPro" id="IPR039426">
    <property type="entry name" value="TonB-dep_rcpt-like"/>
</dbReference>
<keyword evidence="20" id="KW-1185">Reference proteome</keyword>
<keyword evidence="7" id="KW-0408">Iron</keyword>
<sequence>MRFSKQGTLVLRRSVAMMVAASAISGLAAGQAFAAAAASADAAAADVAADAAAAPVANEPDKVIVTARRRAELIQDVPGSVTAISGTALEKSGIPDLTGLADALPNTTLKTSRATNTTLTAFIRGIGQQDPVAGYEQGVGIYLDDVYLARPQGALTDIYDLDRIEVLRGPQGTLYGRNTIGGAVKYVTRRLAKGNTLDMKGTIGSYNQRDLVVKASGELSDMLRVGGTVATFNRDGYGKNVLNGLDNYNKKVVAGRVSAELTPSASLFVRLSADRTVDDSLPKQGYRLTNGPAPANETPLSGPYDTRANLYTVLGHDQQVTTEGGSLLVDYAIDPTLSFKSITAYRSSKSYAPIDFDSLNTPLFEAPAIYTDRQASQEFQLTYTGSRWQGVAGVFYMKTNAFNEFDVLYNAAGGLSLYTRDDIDSKTWAAFADASYNVSDDFNINIGGRYTSDERQAAIYKRTYLGLKGSPTLGNPAAVGGAANTDLGKNDLNRTDTKFTPKLGLGWKIDRQNNMYASYSVGFKGGMFDPRMDLTASGGPNTAASLQKRQGVAPEEVNSYEMGLKSNLNGGRLQTNVAVFYSDYKNVQIPGSIPTFAADGSVNGFAGTLTNAGKAKITGLELEAIARVTDQFTVSAMFSAIDAKYKEWMVANGKTLANVADQAEFQNTPKTSANLSATYDWPFAAFGRAGTLSLNNTVSYKSKVYQSEMVRMTGIASIDATVPQNLMLAQEGFGLWDAGLVWTSSDRKLQLALNGRNLLDKRYKVAGYAFGGFFNTVTTFYGDPRTVKASLSVKF</sequence>
<dbReference type="PROSITE" id="PS01156">
    <property type="entry name" value="TONB_DEPENDENT_REC_2"/>
    <property type="match status" value="1"/>
</dbReference>
<evidence type="ECO:0000256" key="9">
    <source>
        <dbReference type="ARBA" id="ARBA00023077"/>
    </source>
</evidence>
<dbReference type="PROSITE" id="PS52016">
    <property type="entry name" value="TONB_DEPENDENT_REC_3"/>
    <property type="match status" value="1"/>
</dbReference>
<comment type="subcellular location">
    <subcellularLocation>
        <location evidence="1 12">Cell outer membrane</location>
        <topology evidence="1 12">Multi-pass membrane protein</topology>
    </subcellularLocation>
</comment>
<evidence type="ECO:0000256" key="1">
    <source>
        <dbReference type="ARBA" id="ARBA00004571"/>
    </source>
</evidence>
<organism evidence="19 20">
    <name type="scientific">Duganella fentianensis</name>
    <dbReference type="NCBI Taxonomy" id="2692177"/>
    <lineage>
        <taxon>Bacteria</taxon>
        <taxon>Pseudomonadati</taxon>
        <taxon>Pseudomonadota</taxon>
        <taxon>Betaproteobacteria</taxon>
        <taxon>Burkholderiales</taxon>
        <taxon>Oxalobacteraceae</taxon>
        <taxon>Telluria group</taxon>
        <taxon>Duganella</taxon>
    </lineage>
</organism>
<evidence type="ECO:0000256" key="3">
    <source>
        <dbReference type="ARBA" id="ARBA00022452"/>
    </source>
</evidence>
<dbReference type="PANTHER" id="PTHR32552">
    <property type="entry name" value="FERRICHROME IRON RECEPTOR-RELATED"/>
    <property type="match status" value="1"/>
</dbReference>
<keyword evidence="3 12" id="KW-1134">Transmembrane beta strand</keyword>
<dbReference type="InterPro" id="IPR000531">
    <property type="entry name" value="Beta-barrel_TonB"/>
</dbReference>
<evidence type="ECO:0000256" key="7">
    <source>
        <dbReference type="ARBA" id="ARBA00023004"/>
    </source>
</evidence>
<evidence type="ECO:0000259" key="18">
    <source>
        <dbReference type="Pfam" id="PF07715"/>
    </source>
</evidence>
<keyword evidence="9 14" id="KW-0798">TonB box</keyword>
<evidence type="ECO:0000256" key="2">
    <source>
        <dbReference type="ARBA" id="ARBA00022448"/>
    </source>
</evidence>
<dbReference type="InterPro" id="IPR012910">
    <property type="entry name" value="Plug_dom"/>
</dbReference>
<evidence type="ECO:0000256" key="13">
    <source>
        <dbReference type="PROSITE-ProRule" id="PRU10144"/>
    </source>
</evidence>
<comment type="caution">
    <text evidence="19">The sequence shown here is derived from an EMBL/GenBank/DDBJ whole genome shotgun (WGS) entry which is preliminary data.</text>
</comment>
<dbReference type="CDD" id="cd01347">
    <property type="entry name" value="ligand_gated_channel"/>
    <property type="match status" value="1"/>
</dbReference>
<feature type="domain" description="TonB-dependent receptor plug" evidence="18">
    <location>
        <begin position="75"/>
        <end position="183"/>
    </location>
</feature>
<evidence type="ECO:0000256" key="5">
    <source>
        <dbReference type="ARBA" id="ARBA00022692"/>
    </source>
</evidence>
<keyword evidence="2 12" id="KW-0813">Transport</keyword>
<gene>
    <name evidence="19" type="ORF">GTP23_00230</name>
</gene>
<keyword evidence="6 16" id="KW-0732">Signal</keyword>
<dbReference type="Pfam" id="PF07715">
    <property type="entry name" value="Plug"/>
    <property type="match status" value="1"/>
</dbReference>
<dbReference type="Proteomes" id="UP000444316">
    <property type="component" value="Unassembled WGS sequence"/>
</dbReference>
<comment type="similarity">
    <text evidence="12 14">Belongs to the TonB-dependent receptor family.</text>
</comment>
<keyword evidence="10 12" id="KW-0472">Membrane</keyword>
<evidence type="ECO:0000256" key="16">
    <source>
        <dbReference type="SAM" id="SignalP"/>
    </source>
</evidence>
<evidence type="ECO:0000256" key="15">
    <source>
        <dbReference type="SAM" id="MobiDB-lite"/>
    </source>
</evidence>
<evidence type="ECO:0000256" key="4">
    <source>
        <dbReference type="ARBA" id="ARBA00022496"/>
    </source>
</evidence>
<dbReference type="AlphaFoldDB" id="A0A845HVD7"/>
<proteinExistence type="inferred from homology"/>
<evidence type="ECO:0000256" key="8">
    <source>
        <dbReference type="ARBA" id="ARBA00023065"/>
    </source>
</evidence>
<feature type="short sequence motif" description="TonB C-terminal box" evidence="13">
    <location>
        <begin position="778"/>
        <end position="795"/>
    </location>
</feature>
<keyword evidence="4" id="KW-0410">Iron transport</keyword>
<keyword evidence="19" id="KW-0675">Receptor</keyword>
<dbReference type="PANTHER" id="PTHR32552:SF81">
    <property type="entry name" value="TONB-DEPENDENT OUTER MEMBRANE RECEPTOR"/>
    <property type="match status" value="1"/>
</dbReference>
<accession>A0A845HVD7</accession>
<dbReference type="GO" id="GO:0009279">
    <property type="term" value="C:cell outer membrane"/>
    <property type="evidence" value="ECO:0007669"/>
    <property type="project" value="UniProtKB-SubCell"/>
</dbReference>
<dbReference type="Pfam" id="PF00593">
    <property type="entry name" value="TonB_dep_Rec_b-barrel"/>
    <property type="match status" value="1"/>
</dbReference>
<dbReference type="SUPFAM" id="SSF56935">
    <property type="entry name" value="Porins"/>
    <property type="match status" value="1"/>
</dbReference>
<keyword evidence="8" id="KW-0406">Ion transport</keyword>
<evidence type="ECO:0000313" key="20">
    <source>
        <dbReference type="Proteomes" id="UP000444316"/>
    </source>
</evidence>
<dbReference type="InterPro" id="IPR036942">
    <property type="entry name" value="Beta-barrel_TonB_sf"/>
</dbReference>
<dbReference type="GO" id="GO:0006826">
    <property type="term" value="P:iron ion transport"/>
    <property type="evidence" value="ECO:0007669"/>
    <property type="project" value="UniProtKB-KW"/>
</dbReference>
<evidence type="ECO:0000313" key="19">
    <source>
        <dbReference type="EMBL" id="MYN43491.1"/>
    </source>
</evidence>
<evidence type="ECO:0000256" key="11">
    <source>
        <dbReference type="ARBA" id="ARBA00023237"/>
    </source>
</evidence>
<keyword evidence="5 12" id="KW-0812">Transmembrane</keyword>
<name>A0A845HVD7_9BURK</name>
<protein>
    <submittedName>
        <fullName evidence="19">TonB-dependent receptor</fullName>
    </submittedName>
</protein>
<keyword evidence="11 12" id="KW-0998">Cell outer membrane</keyword>
<dbReference type="EMBL" id="WWCL01000001">
    <property type="protein sequence ID" value="MYN43491.1"/>
    <property type="molecule type" value="Genomic_DNA"/>
</dbReference>